<organism evidence="2 3">
    <name type="scientific">Pyrus ussuriensis x Pyrus communis</name>
    <dbReference type="NCBI Taxonomy" id="2448454"/>
    <lineage>
        <taxon>Eukaryota</taxon>
        <taxon>Viridiplantae</taxon>
        <taxon>Streptophyta</taxon>
        <taxon>Embryophyta</taxon>
        <taxon>Tracheophyta</taxon>
        <taxon>Spermatophyta</taxon>
        <taxon>Magnoliopsida</taxon>
        <taxon>eudicotyledons</taxon>
        <taxon>Gunneridae</taxon>
        <taxon>Pentapetalae</taxon>
        <taxon>rosids</taxon>
        <taxon>fabids</taxon>
        <taxon>Rosales</taxon>
        <taxon>Rosaceae</taxon>
        <taxon>Amygdaloideae</taxon>
        <taxon>Maleae</taxon>
        <taxon>Pyrus</taxon>
    </lineage>
</organism>
<reference evidence="2 3" key="3">
    <citation type="submission" date="2019-11" db="EMBL/GenBank/DDBJ databases">
        <title>A de novo genome assembly of a pear dwarfing rootstock.</title>
        <authorList>
            <person name="Wang F."/>
            <person name="Wang J."/>
            <person name="Li S."/>
            <person name="Zhang Y."/>
            <person name="Fang M."/>
            <person name="Ma L."/>
            <person name="Zhao Y."/>
            <person name="Jiang S."/>
        </authorList>
    </citation>
    <scope>NUCLEOTIDE SEQUENCE [LARGE SCALE GENOMIC DNA]</scope>
    <source>
        <strain evidence="2">S2</strain>
        <tissue evidence="2">Leaf</tissue>
    </source>
</reference>
<accession>A0A5N5GZ24</accession>
<dbReference type="InterPro" id="IPR001810">
    <property type="entry name" value="F-box_dom"/>
</dbReference>
<dbReference type="Pfam" id="PF08268">
    <property type="entry name" value="FBA_3"/>
    <property type="match status" value="1"/>
</dbReference>
<comment type="caution">
    <text evidence="2">The sequence shown here is derived from an EMBL/GenBank/DDBJ whole genome shotgun (WGS) entry which is preliminary data.</text>
</comment>
<protein>
    <submittedName>
        <fullName evidence="2">F-box protein</fullName>
    </submittedName>
</protein>
<dbReference type="Proteomes" id="UP000327157">
    <property type="component" value="Chromosome 15"/>
</dbReference>
<dbReference type="OrthoDB" id="1845982at2759"/>
<dbReference type="SUPFAM" id="SSF81383">
    <property type="entry name" value="F-box domain"/>
    <property type="match status" value="1"/>
</dbReference>
<evidence type="ECO:0000313" key="2">
    <source>
        <dbReference type="EMBL" id="KAB2618340.1"/>
    </source>
</evidence>
<dbReference type="InterPro" id="IPR013187">
    <property type="entry name" value="F-box-assoc_dom_typ3"/>
</dbReference>
<dbReference type="Gene3D" id="1.20.1280.50">
    <property type="match status" value="1"/>
</dbReference>
<dbReference type="InterPro" id="IPR017451">
    <property type="entry name" value="F-box-assoc_interact_dom"/>
</dbReference>
<dbReference type="InterPro" id="IPR015915">
    <property type="entry name" value="Kelch-typ_b-propeller"/>
</dbReference>
<dbReference type="SUPFAM" id="SSF117281">
    <property type="entry name" value="Kelch motif"/>
    <property type="match status" value="1"/>
</dbReference>
<dbReference type="InterPro" id="IPR055290">
    <property type="entry name" value="At3g26010-like"/>
</dbReference>
<keyword evidence="3" id="KW-1185">Reference proteome</keyword>
<evidence type="ECO:0000259" key="1">
    <source>
        <dbReference type="SMART" id="SM00256"/>
    </source>
</evidence>
<dbReference type="InterPro" id="IPR036047">
    <property type="entry name" value="F-box-like_dom_sf"/>
</dbReference>
<dbReference type="Pfam" id="PF12937">
    <property type="entry name" value="F-box-like"/>
    <property type="match status" value="1"/>
</dbReference>
<dbReference type="PANTHER" id="PTHR35546:SF16">
    <property type="entry name" value="F-BOX ASSOCIATED UBIQUITINATION EFFECTOR FAMILY PROTEIN-RELATED"/>
    <property type="match status" value="1"/>
</dbReference>
<sequence length="366" mass="43355">MASSSLPSLPSEIWFDHILTRTSLESLGRCRLVSKEWNHITYDSRFWQFLCERSGTANKNLTHSVMDFMPVPVRIEAVSRQGLVFCMSENNYQLFVCKPTTRQWEKLPNPRNRYFTSTTAIVVLSSKPLRYKIIQISRARYPFFKVKSTQYLKWRFEVFDSNTWEWRQLKDVSLPYSICLYGFNRRYISVCGGFYWRLADNKIFAFHYEDDKESWELFDLPQPVRDCEGLSYNRLVEYQGRLGLICIYRESMDQWVMEDHEKKVWRKIRRLSMEGLKEVEGYCPPPVAFYSSDIALVKGHEKLIFYNFRDSSSNVVRLGFDPSEVFKLLSDSERALSLDQMCYLFCRCNFGLIHGKQLHPKTLSLE</sequence>
<gene>
    <name evidence="2" type="ORF">D8674_014209</name>
</gene>
<dbReference type="NCBIfam" id="TIGR01640">
    <property type="entry name" value="F_box_assoc_1"/>
    <property type="match status" value="1"/>
</dbReference>
<reference evidence="2 3" key="1">
    <citation type="submission" date="2019-09" db="EMBL/GenBank/DDBJ databases">
        <authorList>
            <person name="Ou C."/>
        </authorList>
    </citation>
    <scope>NUCLEOTIDE SEQUENCE [LARGE SCALE GENOMIC DNA]</scope>
    <source>
        <strain evidence="2">S2</strain>
        <tissue evidence="2">Leaf</tissue>
    </source>
</reference>
<proteinExistence type="predicted"/>
<feature type="domain" description="F-box" evidence="1">
    <location>
        <begin position="9"/>
        <end position="50"/>
    </location>
</feature>
<dbReference type="EMBL" id="SMOL01000401">
    <property type="protein sequence ID" value="KAB2618340.1"/>
    <property type="molecule type" value="Genomic_DNA"/>
</dbReference>
<dbReference type="PANTHER" id="PTHR35546">
    <property type="entry name" value="F-BOX PROTEIN INTERACTION DOMAIN PROTEIN-RELATED"/>
    <property type="match status" value="1"/>
</dbReference>
<dbReference type="SMART" id="SM00256">
    <property type="entry name" value="FBOX"/>
    <property type="match status" value="1"/>
</dbReference>
<dbReference type="AlphaFoldDB" id="A0A5N5GZ24"/>
<reference evidence="3" key="2">
    <citation type="submission" date="2019-10" db="EMBL/GenBank/DDBJ databases">
        <title>A de novo genome assembly of a pear dwarfing rootstock.</title>
        <authorList>
            <person name="Wang F."/>
            <person name="Wang J."/>
            <person name="Li S."/>
            <person name="Zhang Y."/>
            <person name="Fang M."/>
            <person name="Ma L."/>
            <person name="Zhao Y."/>
            <person name="Jiang S."/>
        </authorList>
    </citation>
    <scope>NUCLEOTIDE SEQUENCE [LARGE SCALE GENOMIC DNA]</scope>
</reference>
<name>A0A5N5GZ24_9ROSA</name>
<evidence type="ECO:0000313" key="3">
    <source>
        <dbReference type="Proteomes" id="UP000327157"/>
    </source>
</evidence>